<evidence type="ECO:0000313" key="2">
    <source>
        <dbReference type="EMBL" id="KAB8075443.1"/>
    </source>
</evidence>
<feature type="region of interest" description="Disordered" evidence="1">
    <location>
        <begin position="434"/>
        <end position="468"/>
    </location>
</feature>
<organism evidence="2 3">
    <name type="scientific">Aspergillus leporis</name>
    <dbReference type="NCBI Taxonomy" id="41062"/>
    <lineage>
        <taxon>Eukaryota</taxon>
        <taxon>Fungi</taxon>
        <taxon>Dikarya</taxon>
        <taxon>Ascomycota</taxon>
        <taxon>Pezizomycotina</taxon>
        <taxon>Eurotiomycetes</taxon>
        <taxon>Eurotiomycetidae</taxon>
        <taxon>Eurotiales</taxon>
        <taxon>Aspergillaceae</taxon>
        <taxon>Aspergillus</taxon>
        <taxon>Aspergillus subgen. Circumdati</taxon>
    </lineage>
</organism>
<reference evidence="2 3" key="1">
    <citation type="submission" date="2019-04" db="EMBL/GenBank/DDBJ databases">
        <title>Friends and foes A comparative genomics study of 23 Aspergillus species from section Flavi.</title>
        <authorList>
            <consortium name="DOE Joint Genome Institute"/>
            <person name="Kjaerbolling I."/>
            <person name="Vesth T."/>
            <person name="Frisvad J.C."/>
            <person name="Nybo J.L."/>
            <person name="Theobald S."/>
            <person name="Kildgaard S."/>
            <person name="Isbrandt T."/>
            <person name="Kuo A."/>
            <person name="Sato A."/>
            <person name="Lyhne E.K."/>
            <person name="Kogle M.E."/>
            <person name="Wiebenga A."/>
            <person name="Kun R.S."/>
            <person name="Lubbers R.J."/>
            <person name="Makela M.R."/>
            <person name="Barry K."/>
            <person name="Chovatia M."/>
            <person name="Clum A."/>
            <person name="Daum C."/>
            <person name="Haridas S."/>
            <person name="He G."/>
            <person name="LaButti K."/>
            <person name="Lipzen A."/>
            <person name="Mondo S."/>
            <person name="Riley R."/>
            <person name="Salamov A."/>
            <person name="Simmons B.A."/>
            <person name="Magnuson J.K."/>
            <person name="Henrissat B."/>
            <person name="Mortensen U.H."/>
            <person name="Larsen T.O."/>
            <person name="Devries R.P."/>
            <person name="Grigoriev I.V."/>
            <person name="Machida M."/>
            <person name="Baker S.E."/>
            <person name="Andersen M.R."/>
        </authorList>
    </citation>
    <scope>NUCLEOTIDE SEQUENCE [LARGE SCALE GENOMIC DNA]</scope>
    <source>
        <strain evidence="2 3">CBS 151.66</strain>
    </source>
</reference>
<evidence type="ECO:0000256" key="1">
    <source>
        <dbReference type="SAM" id="MobiDB-lite"/>
    </source>
</evidence>
<accession>A0A5N5X3Q4</accession>
<dbReference type="OrthoDB" id="5591786at2759"/>
<feature type="compositionally biased region" description="Acidic residues" evidence="1">
    <location>
        <begin position="561"/>
        <end position="578"/>
    </location>
</feature>
<feature type="region of interest" description="Disordered" evidence="1">
    <location>
        <begin position="1"/>
        <end position="30"/>
    </location>
</feature>
<protein>
    <submittedName>
        <fullName evidence="2">Uncharacterized protein</fullName>
    </submittedName>
</protein>
<dbReference type="InterPro" id="IPR014839">
    <property type="entry name" value="Crt10"/>
</dbReference>
<feature type="compositionally biased region" description="Basic and acidic residues" evidence="1">
    <location>
        <begin position="15"/>
        <end position="30"/>
    </location>
</feature>
<feature type="region of interest" description="Disordered" evidence="1">
    <location>
        <begin position="561"/>
        <end position="580"/>
    </location>
</feature>
<dbReference type="Proteomes" id="UP000326565">
    <property type="component" value="Unassembled WGS sequence"/>
</dbReference>
<proteinExistence type="predicted"/>
<dbReference type="Pfam" id="PF08728">
    <property type="entry name" value="CRT10"/>
    <property type="match status" value="1"/>
</dbReference>
<dbReference type="EMBL" id="ML732194">
    <property type="protein sequence ID" value="KAB8075443.1"/>
    <property type="molecule type" value="Genomic_DNA"/>
</dbReference>
<dbReference type="SUPFAM" id="SSF101898">
    <property type="entry name" value="NHL repeat"/>
    <property type="match status" value="1"/>
</dbReference>
<gene>
    <name evidence="2" type="ORF">BDV29DRAFT_107732</name>
</gene>
<dbReference type="AlphaFoldDB" id="A0A5N5X3Q4"/>
<name>A0A5N5X3Q4_9EURO</name>
<evidence type="ECO:0000313" key="3">
    <source>
        <dbReference type="Proteomes" id="UP000326565"/>
    </source>
</evidence>
<sequence>METIGGMEFNINADTRPEDRKPRSRDGLHLRPLNVEKGDIRYSSADDSFSPQAATWRSNLTALSQRRNLLFVAYSHQIFAWEPAGSFQTLGAKPEMIITPVMKNPYSSGYISPVVPHAINNILVDDLGRDEVLLLVTDSGNVCGYRVEAIFSALKRAAERKEQRPFDGSQVDPFFIEYVGASAWGLAIHKFSRLIAVTANTGHVTVFAFALVNPASGKSSDAGQRLEEEDNFNDYGQTWLEIKSDEQFKQLRHWMPAKHRKRNIRLTYSGHYTNIPSVSFLNCDLDPNGTWMVSTDIDNKLLVWKIWENLGPYNEYQFNDLSSNSFPERLRADAERGWSVIALDPRTFHLLKTTEDACGGHPQRHVDDGQPVLDLTKLSSRIPNASQLYDFFPPAPKTEPEQPILPDIFGADCRINGRASARQTANHEGHIDNLSANGHRAGQDAELSVSQTVRHPRPSDSADAFSNRAVDGSVYEDNLSSNESSDDELYTGNRQIQNQVGEPHGGDVTFHQLDDTDQQTDVHGLFATPELLQVVLREAFGPGVGEYSDDYSIEEVSPFQDEEMDDASNDTSGDDDASTSEAAVYQVLSRMSRSALPGDPGTFERRESLIHLPSTPAPPNANFPILHFSQTDIRLIAHPLAPHASVFCGDPLRQHITRHVGLIQHCDRFIMAKYIPEHGIVVAASQKGRAAVITLTESETAGLAFRVDWIVPFESQEKYGERPLIPLLGMSVGPMQGFEMPPDVPYIPHNVSENDLAFHYEPLIHDDELDTPSQRSYKSPGTPMFDTGVESIPEQGFHTLHTLPESHARATRAYQPDEGWRGWNPSRRYRLLLLYADHTVMSYEFWYNWSTTGTAHDEGDEDGYLVV</sequence>
<keyword evidence="3" id="KW-1185">Reference proteome</keyword>